<organism evidence="1 2">
    <name type="scientific">Puccinia graminis f. sp. tritici</name>
    <dbReference type="NCBI Taxonomy" id="56615"/>
    <lineage>
        <taxon>Eukaryota</taxon>
        <taxon>Fungi</taxon>
        <taxon>Dikarya</taxon>
        <taxon>Basidiomycota</taxon>
        <taxon>Pucciniomycotina</taxon>
        <taxon>Pucciniomycetes</taxon>
        <taxon>Pucciniales</taxon>
        <taxon>Pucciniaceae</taxon>
        <taxon>Puccinia</taxon>
    </lineage>
</organism>
<evidence type="ECO:0000313" key="1">
    <source>
        <dbReference type="EMBL" id="KAA1136334.1"/>
    </source>
</evidence>
<dbReference type="Proteomes" id="UP000325313">
    <property type="component" value="Unassembled WGS sequence"/>
</dbReference>
<reference evidence="1 2" key="1">
    <citation type="submission" date="2019-05" db="EMBL/GenBank/DDBJ databases">
        <title>Emergence of the Ug99 lineage of the wheat stem rust pathogen through somatic hybridization.</title>
        <authorList>
            <person name="Li F."/>
            <person name="Upadhyaya N.M."/>
            <person name="Sperschneider J."/>
            <person name="Matny O."/>
            <person name="Nguyen-Phuc H."/>
            <person name="Mago R."/>
            <person name="Raley C."/>
            <person name="Miller M.E."/>
            <person name="Silverstein K.A.T."/>
            <person name="Henningsen E."/>
            <person name="Hirsch C.D."/>
            <person name="Visser B."/>
            <person name="Pretorius Z.A."/>
            <person name="Steffenson B.J."/>
            <person name="Schwessinger B."/>
            <person name="Dodds P.N."/>
            <person name="Figueroa M."/>
        </authorList>
    </citation>
    <scope>NUCLEOTIDE SEQUENCE [LARGE SCALE GENOMIC DNA]</scope>
    <source>
        <strain evidence="1 2">Ug99</strain>
    </source>
</reference>
<sequence>MNVQLLKTFLESQSAALTTTRNIQTVLADLVNIIYDDNHGNEEEQSVHGGSRPGRCANLNRGFEEGYQRFYKDYLAPEPIYSQHIKTILGGKQMDWDVAVFIRFRRLPQLYEC</sequence>
<accession>A0A5B0SIH7</accession>
<protein>
    <submittedName>
        <fullName evidence="1">Uncharacterized protein</fullName>
    </submittedName>
</protein>
<name>A0A5B0SIH7_PUCGR</name>
<evidence type="ECO:0000313" key="2">
    <source>
        <dbReference type="Proteomes" id="UP000325313"/>
    </source>
</evidence>
<dbReference type="AlphaFoldDB" id="A0A5B0SIH7"/>
<comment type="caution">
    <text evidence="1">The sequence shown here is derived from an EMBL/GenBank/DDBJ whole genome shotgun (WGS) entry which is preliminary data.</text>
</comment>
<proteinExistence type="predicted"/>
<dbReference type="EMBL" id="VDEP01000035">
    <property type="protein sequence ID" value="KAA1136334.1"/>
    <property type="molecule type" value="Genomic_DNA"/>
</dbReference>
<gene>
    <name evidence="1" type="ORF">PGTUg99_024850</name>
</gene>